<feature type="compositionally biased region" description="Low complexity" evidence="1">
    <location>
        <begin position="15"/>
        <end position="53"/>
    </location>
</feature>
<feature type="compositionally biased region" description="Polar residues" evidence="1">
    <location>
        <begin position="104"/>
        <end position="115"/>
    </location>
</feature>
<feature type="compositionally biased region" description="Low complexity" evidence="1">
    <location>
        <begin position="121"/>
        <end position="138"/>
    </location>
</feature>
<comment type="caution">
    <text evidence="2">The sequence shown here is derived from an EMBL/GenBank/DDBJ whole genome shotgun (WGS) entry which is preliminary data.</text>
</comment>
<dbReference type="AlphaFoldDB" id="A0AAN6IXY6"/>
<accession>A0AAN6IXY6</accession>
<feature type="compositionally biased region" description="Pro residues" evidence="1">
    <location>
        <begin position="54"/>
        <end position="65"/>
    </location>
</feature>
<dbReference type="Proteomes" id="UP001161757">
    <property type="component" value="Unassembled WGS sequence"/>
</dbReference>
<organism evidence="2 3">
    <name type="scientific">Exophiala dermatitidis</name>
    <name type="common">Black yeast-like fungus</name>
    <name type="synonym">Wangiella dermatitidis</name>
    <dbReference type="NCBI Taxonomy" id="5970"/>
    <lineage>
        <taxon>Eukaryota</taxon>
        <taxon>Fungi</taxon>
        <taxon>Dikarya</taxon>
        <taxon>Ascomycota</taxon>
        <taxon>Pezizomycotina</taxon>
        <taxon>Eurotiomycetes</taxon>
        <taxon>Chaetothyriomycetidae</taxon>
        <taxon>Chaetothyriales</taxon>
        <taxon>Herpotrichiellaceae</taxon>
        <taxon>Exophiala</taxon>
    </lineage>
</organism>
<name>A0AAN6IXY6_EXODE</name>
<evidence type="ECO:0000313" key="2">
    <source>
        <dbReference type="EMBL" id="KAJ8995354.1"/>
    </source>
</evidence>
<evidence type="ECO:0000313" key="3">
    <source>
        <dbReference type="Proteomes" id="UP001161757"/>
    </source>
</evidence>
<sequence>MSSHPRRSARISHLQQEQFQQRTAAQSTASAGSSSQSSSASSSAHPSPVSDLLHPPPPPPTPQPSNPRLHIPPHLMPQQQQAHLHAPLPSPSAGEIEPFFGRAVSQSSPYVSQHMNAGYANQQRQQQPQQQHQMMNPQHHLHPHSNSMSQEHPAHSRPMNPGQLPPDFLAEAAKRAQMACLMRDLGEVSL</sequence>
<feature type="compositionally biased region" description="Basic residues" evidence="1">
    <location>
        <begin position="1"/>
        <end position="10"/>
    </location>
</feature>
<proteinExistence type="predicted"/>
<feature type="region of interest" description="Disordered" evidence="1">
    <location>
        <begin position="1"/>
        <end position="166"/>
    </location>
</feature>
<gene>
    <name evidence="2" type="ORF">HRR80_000129</name>
</gene>
<protein>
    <submittedName>
        <fullName evidence="2">Uncharacterized protein</fullName>
    </submittedName>
</protein>
<reference evidence="2" key="1">
    <citation type="submission" date="2023-01" db="EMBL/GenBank/DDBJ databases">
        <title>Exophiala dermititidis isolated from Cystic Fibrosis Patient.</title>
        <authorList>
            <person name="Kurbessoian T."/>
            <person name="Crocker A."/>
            <person name="Murante D."/>
            <person name="Hogan D.A."/>
            <person name="Stajich J.E."/>
        </authorList>
    </citation>
    <scope>NUCLEOTIDE SEQUENCE</scope>
    <source>
        <strain evidence="2">Ex8</strain>
    </source>
</reference>
<dbReference type="EMBL" id="JAJGCB010000001">
    <property type="protein sequence ID" value="KAJ8995354.1"/>
    <property type="molecule type" value="Genomic_DNA"/>
</dbReference>
<evidence type="ECO:0000256" key="1">
    <source>
        <dbReference type="SAM" id="MobiDB-lite"/>
    </source>
</evidence>